<feature type="domain" description="Complex 1 LYR protein" evidence="9">
    <location>
        <begin position="57"/>
        <end position="107"/>
    </location>
</feature>
<evidence type="ECO:0000313" key="10">
    <source>
        <dbReference type="EMBL" id="KAL3385701.1"/>
    </source>
</evidence>
<dbReference type="Pfam" id="PF05347">
    <property type="entry name" value="Complex1_LYR"/>
    <property type="match status" value="1"/>
</dbReference>
<organism evidence="10 11">
    <name type="scientific">Trichogramma kaykai</name>
    <dbReference type="NCBI Taxonomy" id="54128"/>
    <lineage>
        <taxon>Eukaryota</taxon>
        <taxon>Metazoa</taxon>
        <taxon>Ecdysozoa</taxon>
        <taxon>Arthropoda</taxon>
        <taxon>Hexapoda</taxon>
        <taxon>Insecta</taxon>
        <taxon>Pterygota</taxon>
        <taxon>Neoptera</taxon>
        <taxon>Endopterygota</taxon>
        <taxon>Hymenoptera</taxon>
        <taxon>Apocrita</taxon>
        <taxon>Proctotrupomorpha</taxon>
        <taxon>Chalcidoidea</taxon>
        <taxon>Trichogrammatidae</taxon>
        <taxon>Trichogramma</taxon>
    </lineage>
</organism>
<dbReference type="InterPro" id="IPR045298">
    <property type="entry name" value="Complex1_LYR_LYRM7"/>
</dbReference>
<proteinExistence type="inferred from homology"/>
<dbReference type="Proteomes" id="UP001627154">
    <property type="component" value="Unassembled WGS sequence"/>
</dbReference>
<protein>
    <recommendedName>
        <fullName evidence="7">Complex III assembly factor LYRM7</fullName>
    </recommendedName>
    <alternativeName>
        <fullName evidence="8">LYR motif-containing protein 7</fullName>
    </alternativeName>
</protein>
<evidence type="ECO:0000256" key="7">
    <source>
        <dbReference type="ARBA" id="ARBA00026165"/>
    </source>
</evidence>
<dbReference type="EMBL" id="JBJJXI010000153">
    <property type="protein sequence ID" value="KAL3385701.1"/>
    <property type="molecule type" value="Genomic_DNA"/>
</dbReference>
<keyword evidence="3" id="KW-0496">Mitochondrion</keyword>
<evidence type="ECO:0000256" key="1">
    <source>
        <dbReference type="ARBA" id="ARBA00004305"/>
    </source>
</evidence>
<comment type="subunit">
    <text evidence="6">Interacts with UQCRFS1.</text>
</comment>
<comment type="subcellular location">
    <subcellularLocation>
        <location evidence="1">Mitochondrion matrix</location>
    </subcellularLocation>
</comment>
<dbReference type="PANTHER" id="PTHR46749">
    <property type="entry name" value="COMPLEX III ASSEMBLY FACTOR LYRM7"/>
    <property type="match status" value="1"/>
</dbReference>
<evidence type="ECO:0000256" key="8">
    <source>
        <dbReference type="ARBA" id="ARBA00031830"/>
    </source>
</evidence>
<dbReference type="InterPro" id="IPR050435">
    <property type="entry name" value="MZM1/LYRM7"/>
</dbReference>
<keyword evidence="4" id="KW-0143">Chaperone</keyword>
<evidence type="ECO:0000256" key="6">
    <source>
        <dbReference type="ARBA" id="ARBA00025809"/>
    </source>
</evidence>
<evidence type="ECO:0000256" key="4">
    <source>
        <dbReference type="ARBA" id="ARBA00023186"/>
    </source>
</evidence>
<gene>
    <name evidence="10" type="ORF">TKK_018753</name>
</gene>
<evidence type="ECO:0000313" key="11">
    <source>
        <dbReference type="Proteomes" id="UP001627154"/>
    </source>
</evidence>
<dbReference type="InterPro" id="IPR008011">
    <property type="entry name" value="Complex1_LYR_dom"/>
</dbReference>
<dbReference type="CDD" id="cd20267">
    <property type="entry name" value="Complex1_LYR_LYRM7"/>
    <property type="match status" value="1"/>
</dbReference>
<comment type="caution">
    <text evidence="10">The sequence shown here is derived from an EMBL/GenBank/DDBJ whole genome shotgun (WGS) entry which is preliminary data.</text>
</comment>
<dbReference type="GO" id="GO:0005759">
    <property type="term" value="C:mitochondrial matrix"/>
    <property type="evidence" value="ECO:0007669"/>
    <property type="project" value="UniProtKB-SubCell"/>
</dbReference>
<comment type="similarity">
    <text evidence="2">Belongs to the complex I LYR family.</text>
</comment>
<reference evidence="10 11" key="1">
    <citation type="journal article" date="2024" name="bioRxiv">
        <title>A reference genome for Trichogramma kaykai: A tiny desert-dwelling parasitoid wasp with competing sex-ratio distorters.</title>
        <authorList>
            <person name="Culotta J."/>
            <person name="Lindsey A.R."/>
        </authorList>
    </citation>
    <scope>NUCLEOTIDE SEQUENCE [LARGE SCALE GENOMIC DNA]</scope>
    <source>
        <strain evidence="10 11">KSX58</strain>
    </source>
</reference>
<evidence type="ECO:0000256" key="2">
    <source>
        <dbReference type="ARBA" id="ARBA00009508"/>
    </source>
</evidence>
<accession>A0ABD2VY66</accession>
<keyword evidence="11" id="KW-1185">Reference proteome</keyword>
<dbReference type="AlphaFoldDB" id="A0ABD2VY66"/>
<dbReference type="PANTHER" id="PTHR46749:SF1">
    <property type="entry name" value="COMPLEX III ASSEMBLY FACTOR LYRM7"/>
    <property type="match status" value="1"/>
</dbReference>
<name>A0ABD2VY66_9HYME</name>
<evidence type="ECO:0000256" key="5">
    <source>
        <dbReference type="ARBA" id="ARBA00025430"/>
    </source>
</evidence>
<sequence>MPLYRTKTHHPSTITALGGSISHNTLRIVCIIHAVVFARSVYFNSECHDWTIATRVFKQLHKTRLSVFQGDEYALNFMRNKINEEYRKNKNVTDEGAIQELLKFAKEVDKEVRTTVVQAVEKKPGVFEVKISPDTVLHDNVPFGQTVDKKQFRGWQKCCSEPTTKK</sequence>
<comment type="function">
    <text evidence="5">Assembly factor required for Rieske Fe-S protein UQCRFS1 incorporation into the cytochrome b-c1 (CIII) complex. Functions as a chaperone, binding to this subunit within the mitochondrial matrix and stabilizing it prior to its translocation and insertion into the late CIII dimeric intermediate within the mitochondrial inner membrane.</text>
</comment>
<evidence type="ECO:0000256" key="3">
    <source>
        <dbReference type="ARBA" id="ARBA00023128"/>
    </source>
</evidence>
<evidence type="ECO:0000259" key="9">
    <source>
        <dbReference type="Pfam" id="PF05347"/>
    </source>
</evidence>